<dbReference type="PANTHER" id="PTHR10044">
    <property type="entry name" value="INHIBITOR OF APOPTOSIS"/>
    <property type="match status" value="1"/>
</dbReference>
<dbReference type="InterPro" id="IPR013083">
    <property type="entry name" value="Znf_RING/FYVE/PHD"/>
</dbReference>
<dbReference type="AlphaFoldDB" id="A0A131Y992"/>
<feature type="non-terminal residue" evidence="8">
    <location>
        <position position="1"/>
    </location>
</feature>
<evidence type="ECO:0000256" key="3">
    <source>
        <dbReference type="ARBA" id="ARBA00022771"/>
    </source>
</evidence>
<comment type="similarity">
    <text evidence="1">Belongs to the IAP family.</text>
</comment>
<dbReference type="GO" id="GO:0061630">
    <property type="term" value="F:ubiquitin protein ligase activity"/>
    <property type="evidence" value="ECO:0007669"/>
    <property type="project" value="TreeGrafter"/>
</dbReference>
<evidence type="ECO:0000256" key="2">
    <source>
        <dbReference type="ARBA" id="ARBA00022723"/>
    </source>
</evidence>
<dbReference type="GO" id="GO:0031398">
    <property type="term" value="P:positive regulation of protein ubiquitination"/>
    <property type="evidence" value="ECO:0007669"/>
    <property type="project" value="TreeGrafter"/>
</dbReference>
<dbReference type="Gene3D" id="1.10.1170.10">
    <property type="entry name" value="Inhibitor Of Apoptosis Protein (2mihbC-IAP-1), Chain A"/>
    <property type="match status" value="1"/>
</dbReference>
<dbReference type="CDD" id="cd00022">
    <property type="entry name" value="BIR"/>
    <property type="match status" value="1"/>
</dbReference>
<evidence type="ECO:0000256" key="4">
    <source>
        <dbReference type="ARBA" id="ARBA00022833"/>
    </source>
</evidence>
<dbReference type="PROSITE" id="PS50143">
    <property type="entry name" value="BIR_REPEAT_2"/>
    <property type="match status" value="1"/>
</dbReference>
<feature type="compositionally biased region" description="Polar residues" evidence="6">
    <location>
        <begin position="1"/>
        <end position="17"/>
    </location>
</feature>
<keyword evidence="4" id="KW-0862">Zinc</keyword>
<evidence type="ECO:0000256" key="5">
    <source>
        <dbReference type="PROSITE-ProRule" id="PRU00175"/>
    </source>
</evidence>
<dbReference type="EMBL" id="GEFM01000724">
    <property type="protein sequence ID" value="JAP75072.1"/>
    <property type="molecule type" value="mRNA"/>
</dbReference>
<dbReference type="SMART" id="SM00238">
    <property type="entry name" value="BIR"/>
    <property type="match status" value="1"/>
</dbReference>
<dbReference type="Gene3D" id="3.30.40.10">
    <property type="entry name" value="Zinc/RING finger domain, C3HC4 (zinc finger)"/>
    <property type="match status" value="1"/>
</dbReference>
<evidence type="ECO:0000256" key="6">
    <source>
        <dbReference type="SAM" id="MobiDB-lite"/>
    </source>
</evidence>
<dbReference type="SUPFAM" id="SSF57924">
    <property type="entry name" value="Inhibitor of apoptosis (IAP) repeat"/>
    <property type="match status" value="1"/>
</dbReference>
<dbReference type="PROSITE" id="PS01282">
    <property type="entry name" value="BIR_REPEAT_1"/>
    <property type="match status" value="1"/>
</dbReference>
<keyword evidence="3 5" id="KW-0863">Zinc-finger</keyword>
<feature type="region of interest" description="Disordered" evidence="6">
    <location>
        <begin position="1"/>
        <end position="23"/>
    </location>
</feature>
<sequence length="253" mass="28701">LPSASGSSVPTGQSSRGPTHPGYSLREKRRATFVNWPRHAFPNVEALVDAGLFYEGDDDMAICYYCGGALRSWQKDDIPFVEHARWYPECTFVKLSMEPALYNTVRSLQEECLMETDSVTTNTDEVKDKLISEIFDTSTLEFYRKVGIGQNKFRQAVTHLLDQGLTIDDIKERRQIEEALKVVTTIKKEEIQLDEKPTQKQVDNSCAVCLGEQKSVLFMPCQHLVTCVECATKVDQCPMCREQISARIRAFLC</sequence>
<dbReference type="GO" id="GO:0043027">
    <property type="term" value="F:cysteine-type endopeptidase inhibitor activity involved in apoptotic process"/>
    <property type="evidence" value="ECO:0007669"/>
    <property type="project" value="TreeGrafter"/>
</dbReference>
<dbReference type="GO" id="GO:0051726">
    <property type="term" value="P:regulation of cell cycle"/>
    <property type="evidence" value="ECO:0007669"/>
    <property type="project" value="TreeGrafter"/>
</dbReference>
<evidence type="ECO:0000259" key="7">
    <source>
        <dbReference type="PROSITE" id="PS50089"/>
    </source>
</evidence>
<organism evidence="8">
    <name type="scientific">Ixodes ricinus</name>
    <name type="common">Common tick</name>
    <name type="synonym">Acarus ricinus</name>
    <dbReference type="NCBI Taxonomy" id="34613"/>
    <lineage>
        <taxon>Eukaryota</taxon>
        <taxon>Metazoa</taxon>
        <taxon>Ecdysozoa</taxon>
        <taxon>Arthropoda</taxon>
        <taxon>Chelicerata</taxon>
        <taxon>Arachnida</taxon>
        <taxon>Acari</taxon>
        <taxon>Parasitiformes</taxon>
        <taxon>Ixodida</taxon>
        <taxon>Ixodoidea</taxon>
        <taxon>Ixodidae</taxon>
        <taxon>Ixodinae</taxon>
        <taxon>Ixodes</taxon>
    </lineage>
</organism>
<dbReference type="SMART" id="SM00184">
    <property type="entry name" value="RING"/>
    <property type="match status" value="1"/>
</dbReference>
<evidence type="ECO:0000256" key="1">
    <source>
        <dbReference type="ARBA" id="ARBA00006672"/>
    </source>
</evidence>
<dbReference type="FunFam" id="1.10.1170.10:FF:000002">
    <property type="entry name" value="Baculoviral IAP repeat containing 7"/>
    <property type="match status" value="1"/>
</dbReference>
<proteinExistence type="evidence at transcript level"/>
<dbReference type="Pfam" id="PF13920">
    <property type="entry name" value="zf-C3HC4_3"/>
    <property type="match status" value="1"/>
</dbReference>
<dbReference type="GO" id="GO:0005634">
    <property type="term" value="C:nucleus"/>
    <property type="evidence" value="ECO:0007669"/>
    <property type="project" value="TreeGrafter"/>
</dbReference>
<dbReference type="GO" id="GO:0008270">
    <property type="term" value="F:zinc ion binding"/>
    <property type="evidence" value="ECO:0007669"/>
    <property type="project" value="UniProtKB-KW"/>
</dbReference>
<dbReference type="PROSITE" id="PS50089">
    <property type="entry name" value="ZF_RING_2"/>
    <property type="match status" value="1"/>
</dbReference>
<dbReference type="InterPro" id="IPR001370">
    <property type="entry name" value="BIR_rpt"/>
</dbReference>
<keyword evidence="2" id="KW-0479">Metal-binding</keyword>
<dbReference type="Pfam" id="PF00653">
    <property type="entry name" value="BIR"/>
    <property type="match status" value="1"/>
</dbReference>
<feature type="domain" description="RING-type" evidence="7">
    <location>
        <begin position="206"/>
        <end position="241"/>
    </location>
</feature>
<reference evidence="8" key="1">
    <citation type="submission" date="2016-02" db="EMBL/GenBank/DDBJ databases">
        <title>RNAseq analyses of the midgut from blood- or serum-fed Ixodes ricinus ticks.</title>
        <authorList>
            <person name="Perner J."/>
            <person name="Provaznik J."/>
            <person name="Schrenkova J."/>
            <person name="Urbanova V."/>
            <person name="Ribeiro J.M."/>
            <person name="Kopacek P."/>
        </authorList>
    </citation>
    <scope>NUCLEOTIDE SEQUENCE</scope>
    <source>
        <tissue evidence="8">Gut</tissue>
    </source>
</reference>
<protein>
    <submittedName>
        <fullName evidence="8">Putative inhibitor of apoptosis 2 protein</fullName>
    </submittedName>
</protein>
<dbReference type="InterPro" id="IPR001841">
    <property type="entry name" value="Znf_RING"/>
</dbReference>
<dbReference type="PANTHER" id="PTHR10044:SF139">
    <property type="entry name" value="DEATH-ASSOCIATED INHIBITOR OF APOPTOSIS 2"/>
    <property type="match status" value="1"/>
</dbReference>
<evidence type="ECO:0000313" key="8">
    <source>
        <dbReference type="EMBL" id="JAP75072.1"/>
    </source>
</evidence>
<name>A0A131Y992_IXORI</name>
<accession>A0A131Y992</accession>
<dbReference type="GO" id="GO:0005737">
    <property type="term" value="C:cytoplasm"/>
    <property type="evidence" value="ECO:0007669"/>
    <property type="project" value="TreeGrafter"/>
</dbReference>
<dbReference type="GO" id="GO:0043066">
    <property type="term" value="P:negative regulation of apoptotic process"/>
    <property type="evidence" value="ECO:0007669"/>
    <property type="project" value="TreeGrafter"/>
</dbReference>
<dbReference type="InterPro" id="IPR050784">
    <property type="entry name" value="IAP"/>
</dbReference>
<dbReference type="FunFam" id="1.10.1170.10:FF:000033">
    <property type="entry name" value="Apoptosis inhibitor IAP, putative"/>
    <property type="match status" value="1"/>
</dbReference>